<dbReference type="Proteomes" id="UP000013827">
    <property type="component" value="Unassembled WGS sequence"/>
</dbReference>
<dbReference type="GeneID" id="17258077"/>
<dbReference type="KEGG" id="ehx:EMIHUDRAFT_214132"/>
<protein>
    <submittedName>
        <fullName evidence="1">Uncharacterized protein</fullName>
    </submittedName>
</protein>
<accession>A0A0D3IKN3</accession>
<dbReference type="PaxDb" id="2903-EOD11818"/>
<proteinExistence type="predicted"/>
<reference evidence="1" key="2">
    <citation type="submission" date="2024-10" db="UniProtKB">
        <authorList>
            <consortium name="EnsemblProtists"/>
        </authorList>
    </citation>
    <scope>IDENTIFICATION</scope>
</reference>
<name>A0A0D3IKN3_EMIH1</name>
<evidence type="ECO:0000313" key="2">
    <source>
        <dbReference type="Proteomes" id="UP000013827"/>
    </source>
</evidence>
<dbReference type="AlphaFoldDB" id="A0A0D3IKN3"/>
<evidence type="ECO:0000313" key="1">
    <source>
        <dbReference type="EnsemblProtists" id="EOD11818"/>
    </source>
</evidence>
<organism evidence="1 2">
    <name type="scientific">Emiliania huxleyi (strain CCMP1516)</name>
    <dbReference type="NCBI Taxonomy" id="280463"/>
    <lineage>
        <taxon>Eukaryota</taxon>
        <taxon>Haptista</taxon>
        <taxon>Haptophyta</taxon>
        <taxon>Prymnesiophyceae</taxon>
        <taxon>Isochrysidales</taxon>
        <taxon>Noelaerhabdaceae</taxon>
        <taxon>Emiliania</taxon>
    </lineage>
</organism>
<dbReference type="RefSeq" id="XP_005764247.1">
    <property type="nucleotide sequence ID" value="XM_005764190.1"/>
</dbReference>
<reference evidence="2" key="1">
    <citation type="journal article" date="2013" name="Nature">
        <title>Pan genome of the phytoplankton Emiliania underpins its global distribution.</title>
        <authorList>
            <person name="Read B.A."/>
            <person name="Kegel J."/>
            <person name="Klute M.J."/>
            <person name="Kuo A."/>
            <person name="Lefebvre S.C."/>
            <person name="Maumus F."/>
            <person name="Mayer C."/>
            <person name="Miller J."/>
            <person name="Monier A."/>
            <person name="Salamov A."/>
            <person name="Young J."/>
            <person name="Aguilar M."/>
            <person name="Claverie J.M."/>
            <person name="Frickenhaus S."/>
            <person name="Gonzalez K."/>
            <person name="Herman E.K."/>
            <person name="Lin Y.C."/>
            <person name="Napier J."/>
            <person name="Ogata H."/>
            <person name="Sarno A.F."/>
            <person name="Shmutz J."/>
            <person name="Schroeder D."/>
            <person name="de Vargas C."/>
            <person name="Verret F."/>
            <person name="von Dassow P."/>
            <person name="Valentin K."/>
            <person name="Van de Peer Y."/>
            <person name="Wheeler G."/>
            <person name="Dacks J.B."/>
            <person name="Delwiche C.F."/>
            <person name="Dyhrman S.T."/>
            <person name="Glockner G."/>
            <person name="John U."/>
            <person name="Richards T."/>
            <person name="Worden A.Z."/>
            <person name="Zhang X."/>
            <person name="Grigoriev I.V."/>
            <person name="Allen A.E."/>
            <person name="Bidle K."/>
            <person name="Borodovsky M."/>
            <person name="Bowler C."/>
            <person name="Brownlee C."/>
            <person name="Cock J.M."/>
            <person name="Elias M."/>
            <person name="Gladyshev V.N."/>
            <person name="Groth M."/>
            <person name="Guda C."/>
            <person name="Hadaegh A."/>
            <person name="Iglesias-Rodriguez M.D."/>
            <person name="Jenkins J."/>
            <person name="Jones B.M."/>
            <person name="Lawson T."/>
            <person name="Leese F."/>
            <person name="Lindquist E."/>
            <person name="Lobanov A."/>
            <person name="Lomsadze A."/>
            <person name="Malik S.B."/>
            <person name="Marsh M.E."/>
            <person name="Mackinder L."/>
            <person name="Mock T."/>
            <person name="Mueller-Roeber B."/>
            <person name="Pagarete A."/>
            <person name="Parker M."/>
            <person name="Probert I."/>
            <person name="Quesneville H."/>
            <person name="Raines C."/>
            <person name="Rensing S.A."/>
            <person name="Riano-Pachon D.M."/>
            <person name="Richier S."/>
            <person name="Rokitta S."/>
            <person name="Shiraiwa Y."/>
            <person name="Soanes D.M."/>
            <person name="van der Giezen M."/>
            <person name="Wahlund T.M."/>
            <person name="Williams B."/>
            <person name="Wilson W."/>
            <person name="Wolfe G."/>
            <person name="Wurch L.L."/>
        </authorList>
    </citation>
    <scope>NUCLEOTIDE SEQUENCE</scope>
</reference>
<keyword evidence="2" id="KW-1185">Reference proteome</keyword>
<dbReference type="EnsemblProtists" id="EOD11818">
    <property type="protein sequence ID" value="EOD11818"/>
    <property type="gene ID" value="EMIHUDRAFT_214132"/>
</dbReference>
<dbReference type="HOGENOM" id="CLU_3072707_0_0_1"/>
<sequence length="53" mass="5985">MPGGGVRLSVWGGAGESLPRLSGFLYYPKARLHNALYVWSRDFIWWISFGRVG</sequence>